<dbReference type="RefSeq" id="WP_268049018.1">
    <property type="nucleotide sequence ID" value="NZ_JAPQES010000001.1"/>
</dbReference>
<dbReference type="EMBL" id="JAPQES010000001">
    <property type="protein sequence ID" value="MCY6369839.1"/>
    <property type="molecule type" value="Genomic_DNA"/>
</dbReference>
<sequence length="112" mass="13080">MDTIVSVAFKNCVGQYDLKRVSIFEITNISKYFELVNIKCTNNKEIEFQVKCPICGEYHYYTYRIGDFIKTTMVIGGCEKVGLPIFFIGKTEKVEEKINKYNEVNKEIYAMF</sequence>
<protein>
    <submittedName>
        <fullName evidence="1">Uncharacterized protein</fullName>
    </submittedName>
</protein>
<proteinExistence type="predicted"/>
<evidence type="ECO:0000313" key="1">
    <source>
        <dbReference type="EMBL" id="MCY6369839.1"/>
    </source>
</evidence>
<dbReference type="Proteomes" id="UP001079657">
    <property type="component" value="Unassembled WGS sequence"/>
</dbReference>
<accession>A0ABT4CPD4</accession>
<comment type="caution">
    <text evidence="1">The sequence shown here is derived from an EMBL/GenBank/DDBJ whole genome shotgun (WGS) entry which is preliminary data.</text>
</comment>
<reference evidence="1" key="1">
    <citation type="submission" date="2022-12" db="EMBL/GenBank/DDBJ databases">
        <authorList>
            <person name="Wang J."/>
        </authorList>
    </citation>
    <scope>NUCLEOTIDE SEQUENCE</scope>
    <source>
        <strain evidence="1">HY-42-06</strain>
    </source>
</reference>
<evidence type="ECO:0000313" key="2">
    <source>
        <dbReference type="Proteomes" id="UP001079657"/>
    </source>
</evidence>
<keyword evidence="2" id="KW-1185">Reference proteome</keyword>
<organism evidence="1 2">
    <name type="scientific">Clostridium ganghwense</name>
    <dbReference type="NCBI Taxonomy" id="312089"/>
    <lineage>
        <taxon>Bacteria</taxon>
        <taxon>Bacillati</taxon>
        <taxon>Bacillota</taxon>
        <taxon>Clostridia</taxon>
        <taxon>Eubacteriales</taxon>
        <taxon>Clostridiaceae</taxon>
        <taxon>Clostridium</taxon>
    </lineage>
</organism>
<gene>
    <name evidence="1" type="ORF">OXH55_04275</name>
</gene>
<name>A0ABT4CPD4_9CLOT</name>